<proteinExistence type="predicted"/>
<organism evidence="2 3">
    <name type="scientific">Cymbomonas tetramitiformis</name>
    <dbReference type="NCBI Taxonomy" id="36881"/>
    <lineage>
        <taxon>Eukaryota</taxon>
        <taxon>Viridiplantae</taxon>
        <taxon>Chlorophyta</taxon>
        <taxon>Pyramimonadophyceae</taxon>
        <taxon>Pyramimonadales</taxon>
        <taxon>Pyramimonadaceae</taxon>
        <taxon>Cymbomonas</taxon>
    </lineage>
</organism>
<feature type="region of interest" description="Disordered" evidence="1">
    <location>
        <begin position="50"/>
        <end position="152"/>
    </location>
</feature>
<dbReference type="EMBL" id="LGRX02007717">
    <property type="protein sequence ID" value="KAK3274454.1"/>
    <property type="molecule type" value="Genomic_DNA"/>
</dbReference>
<comment type="caution">
    <text evidence="2">The sequence shown here is derived from an EMBL/GenBank/DDBJ whole genome shotgun (WGS) entry which is preliminary data.</text>
</comment>
<gene>
    <name evidence="2" type="ORF">CYMTET_17357</name>
</gene>
<dbReference type="Proteomes" id="UP001190700">
    <property type="component" value="Unassembled WGS sequence"/>
</dbReference>
<feature type="compositionally biased region" description="Basic and acidic residues" evidence="1">
    <location>
        <begin position="52"/>
        <end position="62"/>
    </location>
</feature>
<dbReference type="AlphaFoldDB" id="A0AAE0GA81"/>
<sequence length="152" mass="16974">MAEAIVWLYLAQLLEEEWHRRPLRKPYPLAAGGGMAQGRDKRLTRAVKRGGTVHDEASETRTQRTCFRPGKRLQVVQEHWERSRRMAAQCPGMDPTGDRRMAAECPGMDPTGDRRMAAECPGMDSTGDRRMAAECPGMDSTGDRRMAAECPG</sequence>
<feature type="non-terminal residue" evidence="2">
    <location>
        <position position="152"/>
    </location>
</feature>
<evidence type="ECO:0000256" key="1">
    <source>
        <dbReference type="SAM" id="MobiDB-lite"/>
    </source>
</evidence>
<keyword evidence="3" id="KW-1185">Reference proteome</keyword>
<protein>
    <submittedName>
        <fullName evidence="2">Uncharacterized protein</fullName>
    </submittedName>
</protein>
<accession>A0AAE0GA81</accession>
<name>A0AAE0GA81_9CHLO</name>
<evidence type="ECO:0000313" key="2">
    <source>
        <dbReference type="EMBL" id="KAK3274454.1"/>
    </source>
</evidence>
<evidence type="ECO:0000313" key="3">
    <source>
        <dbReference type="Proteomes" id="UP001190700"/>
    </source>
</evidence>
<feature type="compositionally biased region" description="Basic and acidic residues" evidence="1">
    <location>
        <begin position="141"/>
        <end position="152"/>
    </location>
</feature>
<reference evidence="2 3" key="1">
    <citation type="journal article" date="2015" name="Genome Biol. Evol.">
        <title>Comparative Genomics of a Bacterivorous Green Alga Reveals Evolutionary Causalities and Consequences of Phago-Mixotrophic Mode of Nutrition.</title>
        <authorList>
            <person name="Burns J.A."/>
            <person name="Paasch A."/>
            <person name="Narechania A."/>
            <person name="Kim E."/>
        </authorList>
    </citation>
    <scope>NUCLEOTIDE SEQUENCE [LARGE SCALE GENOMIC DNA]</scope>
    <source>
        <strain evidence="2 3">PLY_AMNH</strain>
    </source>
</reference>